<feature type="binding site" evidence="11">
    <location>
        <position position="121"/>
    </location>
    <ligand>
        <name>NAD(+)</name>
        <dbReference type="ChEBI" id="CHEBI:57540"/>
    </ligand>
</feature>
<comment type="pathway">
    <text evidence="1">Nucleotide-sugar biosynthesis; UDP-alpha-D-glucuronate biosynthesis; UDP-alpha-D-glucuronate from UDP-alpha-D-glucose: step 1/1.</text>
</comment>
<evidence type="ECO:0000256" key="10">
    <source>
        <dbReference type="PIRSR" id="PIRSR500134-2"/>
    </source>
</evidence>
<feature type="active site" description="Nucleophile" evidence="9">
    <location>
        <position position="260"/>
    </location>
</feature>
<evidence type="ECO:0000256" key="8">
    <source>
        <dbReference type="PIRNR" id="PIRNR000124"/>
    </source>
</evidence>
<dbReference type="SMART" id="SM00984">
    <property type="entry name" value="UDPG_MGDP_dh_C"/>
    <property type="match status" value="1"/>
</dbReference>
<dbReference type="Pfam" id="PF03720">
    <property type="entry name" value="UDPG_MGDP_dh_C"/>
    <property type="match status" value="1"/>
</dbReference>
<dbReference type="EMBL" id="MHFR01000051">
    <property type="protein sequence ID" value="OGW96355.1"/>
    <property type="molecule type" value="Genomic_DNA"/>
</dbReference>
<comment type="caution">
    <text evidence="13">The sequence shown here is derived from an EMBL/GenBank/DDBJ whole genome shotgun (WGS) entry which is preliminary data.</text>
</comment>
<gene>
    <name evidence="13" type="ORF">A3G33_03360</name>
</gene>
<dbReference type="Gene3D" id="1.20.5.100">
    <property type="entry name" value="Cytochrome c1, transmembrane anchor, C-terminal"/>
    <property type="match status" value="1"/>
</dbReference>
<feature type="binding site" evidence="10">
    <location>
        <begin position="249"/>
        <end position="253"/>
    </location>
    <ligand>
        <name>substrate</name>
    </ligand>
</feature>
<reference evidence="13 14" key="1">
    <citation type="journal article" date="2016" name="Nat. Commun.">
        <title>Thousands of microbial genomes shed light on interconnected biogeochemical processes in an aquifer system.</title>
        <authorList>
            <person name="Anantharaman K."/>
            <person name="Brown C.T."/>
            <person name="Hug L.A."/>
            <person name="Sharon I."/>
            <person name="Castelle C.J."/>
            <person name="Probst A.J."/>
            <person name="Thomas B.C."/>
            <person name="Singh A."/>
            <person name="Wilkins M.J."/>
            <person name="Karaoz U."/>
            <person name="Brodie E.L."/>
            <person name="Williams K.H."/>
            <person name="Hubbard S.S."/>
            <person name="Banfield J.F."/>
        </authorList>
    </citation>
    <scope>NUCLEOTIDE SEQUENCE [LARGE SCALE GENOMIC DNA]</scope>
</reference>
<dbReference type="Proteomes" id="UP000178187">
    <property type="component" value="Unassembled WGS sequence"/>
</dbReference>
<dbReference type="GO" id="GO:0003979">
    <property type="term" value="F:UDP-glucose 6-dehydrogenase activity"/>
    <property type="evidence" value="ECO:0007669"/>
    <property type="project" value="UniProtKB-EC"/>
</dbReference>
<dbReference type="UniPathway" id="UPA00038">
    <property type="reaction ID" value="UER00491"/>
</dbReference>
<proteinExistence type="inferred from homology"/>
<dbReference type="InterPro" id="IPR014026">
    <property type="entry name" value="UDP-Glc/GDP-Man_DH_dimer"/>
</dbReference>
<evidence type="ECO:0000256" key="11">
    <source>
        <dbReference type="PIRSR" id="PIRSR500134-3"/>
    </source>
</evidence>
<evidence type="ECO:0000256" key="7">
    <source>
        <dbReference type="ARBA" id="ARBA00047473"/>
    </source>
</evidence>
<dbReference type="NCBIfam" id="TIGR03026">
    <property type="entry name" value="NDP-sugDHase"/>
    <property type="match status" value="1"/>
</dbReference>
<dbReference type="Gene3D" id="3.40.50.720">
    <property type="entry name" value="NAD(P)-binding Rossmann-like Domain"/>
    <property type="match status" value="2"/>
</dbReference>
<dbReference type="InterPro" id="IPR001732">
    <property type="entry name" value="UDP-Glc/GDP-Man_DH_N"/>
</dbReference>
<evidence type="ECO:0000256" key="4">
    <source>
        <dbReference type="ARBA" id="ARBA00015132"/>
    </source>
</evidence>
<organism evidence="13 14">
    <name type="scientific">Candidatus Danuiimicrobium aquiferis</name>
    <dbReference type="NCBI Taxonomy" id="1801832"/>
    <lineage>
        <taxon>Bacteria</taxon>
        <taxon>Pseudomonadati</taxon>
        <taxon>Candidatus Omnitrophota</taxon>
        <taxon>Candidatus Danuiimicrobium</taxon>
    </lineage>
</organism>
<evidence type="ECO:0000256" key="6">
    <source>
        <dbReference type="ARBA" id="ARBA00023027"/>
    </source>
</evidence>
<dbReference type="PIRSF" id="PIRSF000124">
    <property type="entry name" value="UDPglc_GDPman_dh"/>
    <property type="match status" value="1"/>
</dbReference>
<feature type="binding site" evidence="10">
    <location>
        <begin position="152"/>
        <end position="155"/>
    </location>
    <ligand>
        <name>substrate</name>
    </ligand>
</feature>
<dbReference type="AlphaFoldDB" id="A0A1G1KU26"/>
<feature type="binding site" evidence="11">
    <location>
        <position position="327"/>
    </location>
    <ligand>
        <name>NAD(+)</name>
        <dbReference type="ChEBI" id="CHEBI:57540"/>
    </ligand>
</feature>
<dbReference type="GO" id="GO:0006065">
    <property type="term" value="P:UDP-glucuronate biosynthetic process"/>
    <property type="evidence" value="ECO:0007669"/>
    <property type="project" value="UniProtKB-UniPathway"/>
</dbReference>
<feature type="binding site" evidence="10">
    <location>
        <position position="204"/>
    </location>
    <ligand>
        <name>substrate</name>
    </ligand>
</feature>
<evidence type="ECO:0000313" key="14">
    <source>
        <dbReference type="Proteomes" id="UP000178187"/>
    </source>
</evidence>
<feature type="binding site" evidence="10">
    <location>
        <position position="257"/>
    </location>
    <ligand>
        <name>substrate</name>
    </ligand>
</feature>
<feature type="binding site" evidence="11">
    <location>
        <position position="35"/>
    </location>
    <ligand>
        <name>NAD(+)</name>
        <dbReference type="ChEBI" id="CHEBI:57540"/>
    </ligand>
</feature>
<evidence type="ECO:0000256" key="1">
    <source>
        <dbReference type="ARBA" id="ARBA00004701"/>
    </source>
</evidence>
<feature type="domain" description="UDP-glucose/GDP-mannose dehydrogenase C-terminal" evidence="12">
    <location>
        <begin position="313"/>
        <end position="414"/>
    </location>
</feature>
<dbReference type="InterPro" id="IPR028357">
    <property type="entry name" value="UDPglc_DH_bac"/>
</dbReference>
<feature type="binding site" evidence="10">
    <location>
        <position position="320"/>
    </location>
    <ligand>
        <name>substrate</name>
    </ligand>
</feature>
<dbReference type="PANTHER" id="PTHR43750:SF3">
    <property type="entry name" value="UDP-GLUCOSE 6-DEHYDROGENASE TUAD"/>
    <property type="match status" value="1"/>
</dbReference>
<feature type="binding site" evidence="11">
    <location>
        <position position="86"/>
    </location>
    <ligand>
        <name>NAD(+)</name>
        <dbReference type="ChEBI" id="CHEBI:57540"/>
    </ligand>
</feature>
<dbReference type="InterPro" id="IPR014027">
    <property type="entry name" value="UDP-Glc/GDP-Man_DH_C"/>
</dbReference>
<keyword evidence="6 8" id="KW-0520">NAD</keyword>
<dbReference type="InterPro" id="IPR017476">
    <property type="entry name" value="UDP-Glc/GDP-Man"/>
</dbReference>
<dbReference type="GO" id="GO:0000271">
    <property type="term" value="P:polysaccharide biosynthetic process"/>
    <property type="evidence" value="ECO:0007669"/>
    <property type="project" value="InterPro"/>
</dbReference>
<feature type="binding site" evidence="11">
    <location>
        <position position="30"/>
    </location>
    <ligand>
        <name>NAD(+)</name>
        <dbReference type="ChEBI" id="CHEBI:57540"/>
    </ligand>
</feature>
<feature type="binding site" evidence="11">
    <location>
        <position position="263"/>
    </location>
    <ligand>
        <name>NAD(+)</name>
        <dbReference type="ChEBI" id="CHEBI:57540"/>
    </ligand>
</feature>
<name>A0A1G1KU26_9BACT</name>
<dbReference type="InterPro" id="IPR008927">
    <property type="entry name" value="6-PGluconate_DH-like_C_sf"/>
</dbReference>
<evidence type="ECO:0000256" key="5">
    <source>
        <dbReference type="ARBA" id="ARBA00023002"/>
    </source>
</evidence>
<dbReference type="PANTHER" id="PTHR43750">
    <property type="entry name" value="UDP-GLUCOSE 6-DEHYDROGENASE TUAD"/>
    <property type="match status" value="1"/>
</dbReference>
<comment type="catalytic activity">
    <reaction evidence="7 8">
        <text>UDP-alpha-D-glucose + 2 NAD(+) + H2O = UDP-alpha-D-glucuronate + 2 NADH + 3 H(+)</text>
        <dbReference type="Rhea" id="RHEA:23596"/>
        <dbReference type="ChEBI" id="CHEBI:15377"/>
        <dbReference type="ChEBI" id="CHEBI:15378"/>
        <dbReference type="ChEBI" id="CHEBI:57540"/>
        <dbReference type="ChEBI" id="CHEBI:57945"/>
        <dbReference type="ChEBI" id="CHEBI:58052"/>
        <dbReference type="ChEBI" id="CHEBI:58885"/>
        <dbReference type="EC" id="1.1.1.22"/>
    </reaction>
</comment>
<dbReference type="Pfam" id="PF00984">
    <property type="entry name" value="UDPG_MGDP_dh"/>
    <property type="match status" value="1"/>
</dbReference>
<evidence type="ECO:0000259" key="12">
    <source>
        <dbReference type="SMART" id="SM00984"/>
    </source>
</evidence>
<dbReference type="PIRSF" id="PIRSF500134">
    <property type="entry name" value="UDPglc_DH_bac"/>
    <property type="match status" value="1"/>
</dbReference>
<protein>
    <recommendedName>
        <fullName evidence="4 8">UDP-glucose 6-dehydrogenase</fullName>
        <ecNumber evidence="3 8">1.1.1.22</ecNumber>
    </recommendedName>
</protein>
<evidence type="ECO:0000256" key="9">
    <source>
        <dbReference type="PIRSR" id="PIRSR500134-1"/>
    </source>
</evidence>
<dbReference type="Pfam" id="PF03721">
    <property type="entry name" value="UDPG_MGDP_dh_N"/>
    <property type="match status" value="1"/>
</dbReference>
<dbReference type="InterPro" id="IPR036220">
    <property type="entry name" value="UDP-Glc/GDP-Man_DH_C_sf"/>
</dbReference>
<evidence type="ECO:0000256" key="3">
    <source>
        <dbReference type="ARBA" id="ARBA00012954"/>
    </source>
</evidence>
<dbReference type="EC" id="1.1.1.22" evidence="3 8"/>
<evidence type="ECO:0000256" key="2">
    <source>
        <dbReference type="ARBA" id="ARBA00006601"/>
    </source>
</evidence>
<dbReference type="GO" id="GO:0051287">
    <property type="term" value="F:NAD binding"/>
    <property type="evidence" value="ECO:0007669"/>
    <property type="project" value="InterPro"/>
</dbReference>
<dbReference type="SUPFAM" id="SSF51735">
    <property type="entry name" value="NAD(P)-binding Rossmann-fold domains"/>
    <property type="match status" value="1"/>
</dbReference>
<accession>A0A1G1KU26</accession>
<dbReference type="InterPro" id="IPR036291">
    <property type="entry name" value="NAD(P)-bd_dom_sf"/>
</dbReference>
<keyword evidence="5 8" id="KW-0560">Oxidoreductase</keyword>
<sequence>MNIGIIGSGHVGLVTAACFADLGNHVICMDQDVKKIQLLKKGGVPIYEPGLSELLKKNRLKKRLIFTTSIREAVKFAEILFICVGTPPREGGDADLTAVEHVAYSIAACLTKYRLIVEKSTVPVETGMQLKRTIAENIRKNVPFDVASNPEFLREGNAVYDFFNPDRIVVGTESKRAEKILKDVYKPFRAPIIITDIRSAELIKHASNSFLAMKISFINMVGQICKKVGADVMRVAEGIGADTRISKSFLNPGIGFGGFCFPKDLSAFIRIGEKLGVPCNLLREVLNVNDAQKINFVKLVEQSLWNLSGKTVGVLGLSFKPDTEDMRFAPSIDIINKLQEDGVKIKAYDPQAIAEAKKVFKGIQYAKNPYDAVKGADAMLVLTEWNEFRELDLKKVKKLLKRPIVIDGRNIYSPAEMEKLGFRYYSIGR</sequence>
<dbReference type="SUPFAM" id="SSF52413">
    <property type="entry name" value="UDP-glucose/GDP-mannose dehydrogenase C-terminal domain"/>
    <property type="match status" value="1"/>
</dbReference>
<dbReference type="SUPFAM" id="SSF48179">
    <property type="entry name" value="6-phosphogluconate dehydrogenase C-terminal domain-like"/>
    <property type="match status" value="1"/>
</dbReference>
<comment type="similarity">
    <text evidence="2 8">Belongs to the UDP-glucose/GDP-mannose dehydrogenase family.</text>
</comment>
<feature type="binding site" evidence="11">
    <location>
        <position position="155"/>
    </location>
    <ligand>
        <name>NAD(+)</name>
        <dbReference type="ChEBI" id="CHEBI:57540"/>
    </ligand>
</feature>
<evidence type="ECO:0000313" key="13">
    <source>
        <dbReference type="EMBL" id="OGW96355.1"/>
    </source>
</evidence>